<dbReference type="Proteomes" id="UP000322873">
    <property type="component" value="Unassembled WGS sequence"/>
</dbReference>
<evidence type="ECO:0000256" key="1">
    <source>
        <dbReference type="ARBA" id="ARBA00004123"/>
    </source>
</evidence>
<dbReference type="SMART" id="SM00657">
    <property type="entry name" value="RPOL4c"/>
    <property type="match status" value="1"/>
</dbReference>
<dbReference type="EMBL" id="VICG01000015">
    <property type="protein sequence ID" value="KAA8564719.1"/>
    <property type="molecule type" value="Genomic_DNA"/>
</dbReference>
<reference evidence="6 7" key="1">
    <citation type="submission" date="2019-06" db="EMBL/GenBank/DDBJ databases">
        <title>Genome Sequence of the Brown Rot Fungal Pathogen Monilinia fructicola.</title>
        <authorList>
            <person name="De Miccolis Angelini R.M."/>
            <person name="Landi L."/>
            <person name="Abate D."/>
            <person name="Pollastro S."/>
            <person name="Romanazzi G."/>
            <person name="Faretra F."/>
        </authorList>
    </citation>
    <scope>NUCLEOTIDE SEQUENCE [LARGE SCALE GENOMIC DNA]</scope>
    <source>
        <strain evidence="6 7">Mfrc123</strain>
    </source>
</reference>
<evidence type="ECO:0000313" key="6">
    <source>
        <dbReference type="EMBL" id="KAA8564719.1"/>
    </source>
</evidence>
<dbReference type="GO" id="GO:0030880">
    <property type="term" value="C:RNA polymerase complex"/>
    <property type="evidence" value="ECO:0007669"/>
    <property type="project" value="InterPro"/>
</dbReference>
<feature type="compositionally biased region" description="Low complexity" evidence="4">
    <location>
        <begin position="1"/>
        <end position="15"/>
    </location>
</feature>
<dbReference type="InterPro" id="IPR045222">
    <property type="entry name" value="Rpb4-like"/>
</dbReference>
<dbReference type="GO" id="GO:0005634">
    <property type="term" value="C:nucleus"/>
    <property type="evidence" value="ECO:0007669"/>
    <property type="project" value="UniProtKB-SubCell"/>
</dbReference>
<dbReference type="FunFam" id="1.20.1250.40:FF:000003">
    <property type="entry name" value="DNA-directed RNA polymerase II subunit rpb4"/>
    <property type="match status" value="1"/>
</dbReference>
<dbReference type="GO" id="GO:0006352">
    <property type="term" value="P:DNA-templated transcription initiation"/>
    <property type="evidence" value="ECO:0007669"/>
    <property type="project" value="InterPro"/>
</dbReference>
<feature type="domain" description="RNA polymerase Rpb4/RPC9 core" evidence="5">
    <location>
        <begin position="27"/>
        <end position="145"/>
    </location>
</feature>
<proteinExistence type="inferred from homology"/>
<dbReference type="Gene3D" id="1.20.1250.40">
    <property type="match status" value="1"/>
</dbReference>
<comment type="similarity">
    <text evidence="3">Belongs to the eukaryotic RPB4 RNA polymerase subunit family.</text>
</comment>
<dbReference type="Pfam" id="PF03874">
    <property type="entry name" value="RNA_pol_Rpb4"/>
    <property type="match status" value="1"/>
</dbReference>
<organism evidence="6 7">
    <name type="scientific">Monilinia fructicola</name>
    <name type="common">Brown rot fungus</name>
    <name type="synonym">Ciboria fructicola</name>
    <dbReference type="NCBI Taxonomy" id="38448"/>
    <lineage>
        <taxon>Eukaryota</taxon>
        <taxon>Fungi</taxon>
        <taxon>Dikarya</taxon>
        <taxon>Ascomycota</taxon>
        <taxon>Pezizomycotina</taxon>
        <taxon>Leotiomycetes</taxon>
        <taxon>Helotiales</taxon>
        <taxon>Sclerotiniaceae</taxon>
        <taxon>Monilinia</taxon>
    </lineage>
</organism>
<evidence type="ECO:0000256" key="2">
    <source>
        <dbReference type="ARBA" id="ARBA00023242"/>
    </source>
</evidence>
<gene>
    <name evidence="6" type="ORF">EYC84_011614</name>
</gene>
<name>A0A5M9JA18_MONFR</name>
<dbReference type="AlphaFoldDB" id="A0A5M9JA18"/>
<feature type="region of interest" description="Disordered" evidence="4">
    <location>
        <begin position="1"/>
        <end position="20"/>
    </location>
</feature>
<dbReference type="InterPro" id="IPR038324">
    <property type="entry name" value="Rpb4/RPC9_sf"/>
</dbReference>
<evidence type="ECO:0000313" key="7">
    <source>
        <dbReference type="Proteomes" id="UP000322873"/>
    </source>
</evidence>
<comment type="subcellular location">
    <subcellularLocation>
        <location evidence="1">Nucleus</location>
    </subcellularLocation>
</comment>
<accession>A0A5M9JA18</accession>
<dbReference type="InterPro" id="IPR010997">
    <property type="entry name" value="HRDC-like_sf"/>
</dbReference>
<dbReference type="GO" id="GO:0000166">
    <property type="term" value="F:nucleotide binding"/>
    <property type="evidence" value="ECO:0007669"/>
    <property type="project" value="InterPro"/>
</dbReference>
<keyword evidence="7" id="KW-1185">Reference proteome</keyword>
<evidence type="ECO:0000256" key="3">
    <source>
        <dbReference type="ARBA" id="ARBA00025724"/>
    </source>
</evidence>
<dbReference type="SUPFAM" id="SSF47819">
    <property type="entry name" value="HRDC-like"/>
    <property type="match status" value="1"/>
</dbReference>
<dbReference type="InterPro" id="IPR005574">
    <property type="entry name" value="Rpb4/RPC9"/>
</dbReference>
<evidence type="ECO:0000259" key="5">
    <source>
        <dbReference type="SMART" id="SM00657"/>
    </source>
</evidence>
<comment type="caution">
    <text evidence="6">The sequence shown here is derived from an EMBL/GenBank/DDBJ whole genome shotgun (WGS) entry which is preliminary data.</text>
</comment>
<keyword evidence="2" id="KW-0539">Nucleus</keyword>
<sequence>MVAPAPTSRSRAPPAGDEEASTVLKLGEFQDVDALTHSEAALVINALVAKRRGDRKNVNETEILSKTQEYLDHFARFKRKENVEAVERLLGSRGELAKFERAQLGSLCCDTADEAKTLIPSLQDKISDDDLTELLDEITKVDGIYKLRSSSDSVMKFQYSKSV</sequence>
<protein>
    <recommendedName>
        <fullName evidence="5">RNA polymerase Rpb4/RPC9 core domain-containing protein</fullName>
    </recommendedName>
</protein>
<evidence type="ECO:0000256" key="4">
    <source>
        <dbReference type="SAM" id="MobiDB-lite"/>
    </source>
</evidence>
<dbReference type="InterPro" id="IPR006590">
    <property type="entry name" value="RNA_pol_Rpb4/RPC9_core"/>
</dbReference>
<dbReference type="PANTHER" id="PTHR21297">
    <property type="entry name" value="DNA-DIRECTED RNA POLYMERASE II"/>
    <property type="match status" value="1"/>
</dbReference>
<dbReference type="VEuPathDB" id="FungiDB:MFRU_013g02320"/>